<dbReference type="RefSeq" id="WP_141928491.1">
    <property type="nucleotide sequence ID" value="NZ_BAABCI010000024.1"/>
</dbReference>
<evidence type="ECO:0000313" key="3">
    <source>
        <dbReference type="Proteomes" id="UP000320806"/>
    </source>
</evidence>
<feature type="transmembrane region" description="Helical" evidence="1">
    <location>
        <begin position="32"/>
        <end position="53"/>
    </location>
</feature>
<reference evidence="2 3" key="1">
    <citation type="submission" date="2019-06" db="EMBL/GenBank/DDBJ databases">
        <title>Sequencing the genomes of 1000 actinobacteria strains.</title>
        <authorList>
            <person name="Klenk H.-P."/>
        </authorList>
    </citation>
    <scope>NUCLEOTIDE SEQUENCE [LARGE SCALE GENOMIC DNA]</scope>
    <source>
        <strain evidence="2 3">DSM 19828</strain>
    </source>
</reference>
<keyword evidence="1" id="KW-1133">Transmembrane helix</keyword>
<dbReference type="Proteomes" id="UP000320806">
    <property type="component" value="Unassembled WGS sequence"/>
</dbReference>
<keyword evidence="1" id="KW-0472">Membrane</keyword>
<keyword evidence="3" id="KW-1185">Reference proteome</keyword>
<gene>
    <name evidence="2" type="ORF">FB459_2219</name>
</gene>
<dbReference type="EMBL" id="VFMO01000001">
    <property type="protein sequence ID" value="TQJ14718.1"/>
    <property type="molecule type" value="Genomic_DNA"/>
</dbReference>
<evidence type="ECO:0000256" key="1">
    <source>
        <dbReference type="SAM" id="Phobius"/>
    </source>
</evidence>
<feature type="transmembrane region" description="Helical" evidence="1">
    <location>
        <begin position="65"/>
        <end position="85"/>
    </location>
</feature>
<comment type="caution">
    <text evidence="2">The sequence shown here is derived from an EMBL/GenBank/DDBJ whole genome shotgun (WGS) entry which is preliminary data.</text>
</comment>
<keyword evidence="1" id="KW-0812">Transmembrane</keyword>
<sequence length="176" mass="19120">MRTIPLPDTLDVPIPYITERQVNWSTSFSDGAAYLATSPIAWAVAVVVTLAFYRLLRSWFRWARMVRALVATAISLATMAGYLGVTSTVGDGIGVQPFSWSTGTPKIKHTVNQPALEYRVISAARTGYGDRVFDAKGNFKKGCTLKTIDTVGRKEGVAQAFKIAAYCDGKQVPPKG</sequence>
<proteinExistence type="predicted"/>
<accession>A0A542EHA1</accession>
<name>A0A542EHA1_9MICO</name>
<organism evidence="2 3">
    <name type="scientific">Yimella lutea</name>
    <dbReference type="NCBI Taxonomy" id="587872"/>
    <lineage>
        <taxon>Bacteria</taxon>
        <taxon>Bacillati</taxon>
        <taxon>Actinomycetota</taxon>
        <taxon>Actinomycetes</taxon>
        <taxon>Micrococcales</taxon>
        <taxon>Dermacoccaceae</taxon>
        <taxon>Yimella</taxon>
    </lineage>
</organism>
<dbReference type="AlphaFoldDB" id="A0A542EHA1"/>
<evidence type="ECO:0000313" key="2">
    <source>
        <dbReference type="EMBL" id="TQJ14718.1"/>
    </source>
</evidence>
<protein>
    <submittedName>
        <fullName evidence="2">Uncharacterized protein</fullName>
    </submittedName>
</protein>